<feature type="chain" id="PRO_5001753800" description="RxLR effector protein" evidence="1">
    <location>
        <begin position="23"/>
        <end position="253"/>
    </location>
</feature>
<sequence length="253" mass="28720">MRFYHVALLAFLALVLGMDTRAAVIEPSDAEISKGTTLEKKHHSINNRRLLRSTMIGATDPEERDASALVKWLQVKFWARTGVSKVKVKKILGLEGLKGEALKASPKYKYYESYKQKTGGGHLGMDDAETRQVRMWLDNGPHGLPTHDAWLTLGLNANAMSSKKLVKSAKYKTYVRYATAYDNRLFQRIKTVDDPKIDIGEMHPAEVEAHIRIWATTERPDWYVQKLLGLESKSRAELAASKEYQHFLKMKSS</sequence>
<name>A0A080ZYH2_PHYNI</name>
<evidence type="ECO:0000256" key="1">
    <source>
        <dbReference type="SAM" id="SignalP"/>
    </source>
</evidence>
<dbReference type="EMBL" id="ANJA01002153">
    <property type="protein sequence ID" value="ETO71683.1"/>
    <property type="molecule type" value="Genomic_DNA"/>
</dbReference>
<evidence type="ECO:0000313" key="3">
    <source>
        <dbReference type="Proteomes" id="UP000028582"/>
    </source>
</evidence>
<gene>
    <name evidence="2" type="ORF">F444_12005</name>
</gene>
<dbReference type="AlphaFoldDB" id="A0A080ZYH2"/>
<evidence type="ECO:0008006" key="4">
    <source>
        <dbReference type="Google" id="ProtNLM"/>
    </source>
</evidence>
<dbReference type="Proteomes" id="UP000028582">
    <property type="component" value="Unassembled WGS sequence"/>
</dbReference>
<feature type="signal peptide" evidence="1">
    <location>
        <begin position="1"/>
        <end position="22"/>
    </location>
</feature>
<reference evidence="2 3" key="1">
    <citation type="submission" date="2013-11" db="EMBL/GenBank/DDBJ databases">
        <title>The Genome Sequence of Phytophthora parasitica P1976.</title>
        <authorList>
            <consortium name="The Broad Institute Genomics Platform"/>
            <person name="Russ C."/>
            <person name="Tyler B."/>
            <person name="Panabieres F."/>
            <person name="Shan W."/>
            <person name="Tripathy S."/>
            <person name="Grunwald N."/>
            <person name="Machado M."/>
            <person name="Johnson C.S."/>
            <person name="Walker B."/>
            <person name="Young S."/>
            <person name="Zeng Q."/>
            <person name="Gargeya S."/>
            <person name="Fitzgerald M."/>
            <person name="Haas B."/>
            <person name="Abouelleil A."/>
            <person name="Allen A.W."/>
            <person name="Alvarado L."/>
            <person name="Arachchi H.M."/>
            <person name="Berlin A.M."/>
            <person name="Chapman S.B."/>
            <person name="Gainer-Dewar J."/>
            <person name="Goldberg J."/>
            <person name="Griggs A."/>
            <person name="Gujja S."/>
            <person name="Hansen M."/>
            <person name="Howarth C."/>
            <person name="Imamovic A."/>
            <person name="Ireland A."/>
            <person name="Larimer J."/>
            <person name="McCowan C."/>
            <person name="Murphy C."/>
            <person name="Pearson M."/>
            <person name="Poon T.W."/>
            <person name="Priest M."/>
            <person name="Roberts A."/>
            <person name="Saif S."/>
            <person name="Shea T."/>
            <person name="Sisk P."/>
            <person name="Sykes S."/>
            <person name="Wortman J."/>
            <person name="Nusbaum C."/>
            <person name="Birren B."/>
        </authorList>
    </citation>
    <scope>NUCLEOTIDE SEQUENCE [LARGE SCALE GENOMIC DNA]</scope>
    <source>
        <strain evidence="2 3">P1976</strain>
    </source>
</reference>
<proteinExistence type="predicted"/>
<dbReference type="OrthoDB" id="119380at2759"/>
<comment type="caution">
    <text evidence="2">The sequence shown here is derived from an EMBL/GenBank/DDBJ whole genome shotgun (WGS) entry which is preliminary data.</text>
</comment>
<organism evidence="2 3">
    <name type="scientific">Phytophthora nicotianae P1976</name>
    <dbReference type="NCBI Taxonomy" id="1317066"/>
    <lineage>
        <taxon>Eukaryota</taxon>
        <taxon>Sar</taxon>
        <taxon>Stramenopiles</taxon>
        <taxon>Oomycota</taxon>
        <taxon>Peronosporomycetes</taxon>
        <taxon>Peronosporales</taxon>
        <taxon>Peronosporaceae</taxon>
        <taxon>Phytophthora</taxon>
    </lineage>
</organism>
<protein>
    <recommendedName>
        <fullName evidence="4">RxLR effector protein</fullName>
    </recommendedName>
</protein>
<keyword evidence="1" id="KW-0732">Signal</keyword>
<accession>A0A080ZYH2</accession>
<evidence type="ECO:0000313" key="2">
    <source>
        <dbReference type="EMBL" id="ETO71683.1"/>
    </source>
</evidence>